<proteinExistence type="predicted"/>
<evidence type="ECO:0008006" key="3">
    <source>
        <dbReference type="Google" id="ProtNLM"/>
    </source>
</evidence>
<comment type="caution">
    <text evidence="1">The sequence shown here is derived from an EMBL/GenBank/DDBJ whole genome shotgun (WGS) entry which is preliminary data.</text>
</comment>
<gene>
    <name evidence="1" type="ORF">FZ041_11115</name>
</gene>
<accession>A0A5D6WHL6</accession>
<sequence>MPATKFICPNGQKVPIASCLAGCIQDERCMFLPTLRAVAKSLDRGLTEPTVTELIAGVRETYLKKTSNYAVDPQSVLYALHGQAVHTINENHTEGEILSEIRLQDKITSGKFDLFGKIIDEEEGVLGDLKVTSSYKLMKALGIYKEEIETGEVYKSGLRKGQPKTRKVLRYDGVRFVMDWAIQLNYYRILLEQAGFTVKRMFIQAMCRDSSLRTAAERGITRPVYIIPIHKISDCWIQRYFQHKAKLLAKAIENKHLPPVCTAKERWNDIKCLSYCDGRENCPYGQQLRLEQESKAG</sequence>
<organism evidence="1 2">
    <name type="scientific">Selenomonas caprae</name>
    <dbReference type="NCBI Taxonomy" id="2606905"/>
    <lineage>
        <taxon>Bacteria</taxon>
        <taxon>Bacillati</taxon>
        <taxon>Bacillota</taxon>
        <taxon>Negativicutes</taxon>
        <taxon>Selenomonadales</taxon>
        <taxon>Selenomonadaceae</taxon>
        <taxon>Selenomonas</taxon>
    </lineage>
</organism>
<evidence type="ECO:0000313" key="2">
    <source>
        <dbReference type="Proteomes" id="UP000322783"/>
    </source>
</evidence>
<name>A0A5D6WHL6_9FIRM</name>
<protein>
    <recommendedName>
        <fullName evidence="3">PD-(D/E)XK endonuclease-like domain-containing protein</fullName>
    </recommendedName>
</protein>
<dbReference type="AlphaFoldDB" id="A0A5D6WHL6"/>
<evidence type="ECO:0000313" key="1">
    <source>
        <dbReference type="EMBL" id="TYZ27546.1"/>
    </source>
</evidence>
<dbReference type="EMBL" id="VTOZ01000025">
    <property type="protein sequence ID" value="TYZ27546.1"/>
    <property type="molecule type" value="Genomic_DNA"/>
</dbReference>
<keyword evidence="2" id="KW-1185">Reference proteome</keyword>
<reference evidence="1 2" key="1">
    <citation type="submission" date="2019-08" db="EMBL/GenBank/DDBJ databases">
        <title>Selenomonas sp. mPRGC5 and Selenomonas sp. mPRGC8 isolated from ruminal fluid of dairy goat (Capra hircus).</title>
        <authorList>
            <person name="Poothong S."/>
            <person name="Nuengjamnong C."/>
            <person name="Tanasupawat S."/>
        </authorList>
    </citation>
    <scope>NUCLEOTIDE SEQUENCE [LARGE SCALE GENOMIC DNA]</scope>
    <source>
        <strain evidence="2">mPRGC8</strain>
    </source>
</reference>
<dbReference type="Proteomes" id="UP000322783">
    <property type="component" value="Unassembled WGS sequence"/>
</dbReference>